<gene>
    <name evidence="2" type="ORF">L195_g056543</name>
</gene>
<name>A0A2K3KS62_TRIPR</name>
<feature type="non-terminal residue" evidence="2">
    <location>
        <position position="48"/>
    </location>
</feature>
<dbReference type="AlphaFoldDB" id="A0A2K3KS62"/>
<dbReference type="EMBL" id="ASHM01107610">
    <property type="protein sequence ID" value="PNX69121.1"/>
    <property type="molecule type" value="Genomic_DNA"/>
</dbReference>
<organism evidence="2 3">
    <name type="scientific">Trifolium pratense</name>
    <name type="common">Red clover</name>
    <dbReference type="NCBI Taxonomy" id="57577"/>
    <lineage>
        <taxon>Eukaryota</taxon>
        <taxon>Viridiplantae</taxon>
        <taxon>Streptophyta</taxon>
        <taxon>Embryophyta</taxon>
        <taxon>Tracheophyta</taxon>
        <taxon>Spermatophyta</taxon>
        <taxon>Magnoliopsida</taxon>
        <taxon>eudicotyledons</taxon>
        <taxon>Gunneridae</taxon>
        <taxon>Pentapetalae</taxon>
        <taxon>rosids</taxon>
        <taxon>fabids</taxon>
        <taxon>Fabales</taxon>
        <taxon>Fabaceae</taxon>
        <taxon>Papilionoideae</taxon>
        <taxon>50 kb inversion clade</taxon>
        <taxon>NPAAA clade</taxon>
        <taxon>Hologalegina</taxon>
        <taxon>IRL clade</taxon>
        <taxon>Trifolieae</taxon>
        <taxon>Trifolium</taxon>
    </lineage>
</organism>
<reference evidence="2 3" key="2">
    <citation type="journal article" date="2017" name="Front. Plant Sci.">
        <title>Gene Classification and Mining of Molecular Markers Useful in Red Clover (Trifolium pratense) Breeding.</title>
        <authorList>
            <person name="Istvanek J."/>
            <person name="Dluhosova J."/>
            <person name="Dluhos P."/>
            <person name="Patkova L."/>
            <person name="Nedelnik J."/>
            <person name="Repkova J."/>
        </authorList>
    </citation>
    <scope>NUCLEOTIDE SEQUENCE [LARGE SCALE GENOMIC DNA]</scope>
    <source>
        <strain evidence="3">cv. Tatra</strain>
        <tissue evidence="2">Young leaves</tissue>
    </source>
</reference>
<dbReference type="Proteomes" id="UP000236291">
    <property type="component" value="Unassembled WGS sequence"/>
</dbReference>
<dbReference type="STRING" id="57577.A0A2K3KS62"/>
<sequence>MKSFATKVEEGREGTNGKLSVGPVYRNLLSEDQFPPSDPDLTTAWDIF</sequence>
<comment type="caution">
    <text evidence="2">The sequence shown here is derived from an EMBL/GenBank/DDBJ whole genome shotgun (WGS) entry which is preliminary data.</text>
</comment>
<evidence type="ECO:0000256" key="1">
    <source>
        <dbReference type="SAM" id="MobiDB-lite"/>
    </source>
</evidence>
<protein>
    <submittedName>
        <fullName evidence="2">Long chain acyl-CoA synthetase 1-like protein</fullName>
    </submittedName>
</protein>
<reference evidence="2 3" key="1">
    <citation type="journal article" date="2014" name="Am. J. Bot.">
        <title>Genome assembly and annotation for red clover (Trifolium pratense; Fabaceae).</title>
        <authorList>
            <person name="Istvanek J."/>
            <person name="Jaros M."/>
            <person name="Krenek A."/>
            <person name="Repkova J."/>
        </authorList>
    </citation>
    <scope>NUCLEOTIDE SEQUENCE [LARGE SCALE GENOMIC DNA]</scope>
    <source>
        <strain evidence="3">cv. Tatra</strain>
        <tissue evidence="2">Young leaves</tissue>
    </source>
</reference>
<feature type="region of interest" description="Disordered" evidence="1">
    <location>
        <begin position="1"/>
        <end position="21"/>
    </location>
</feature>
<evidence type="ECO:0000313" key="2">
    <source>
        <dbReference type="EMBL" id="PNX69121.1"/>
    </source>
</evidence>
<evidence type="ECO:0000313" key="3">
    <source>
        <dbReference type="Proteomes" id="UP000236291"/>
    </source>
</evidence>
<accession>A0A2K3KS62</accession>
<proteinExistence type="predicted"/>